<dbReference type="Proteomes" id="UP000480854">
    <property type="component" value="Unassembled WGS sequence"/>
</dbReference>
<dbReference type="AlphaFoldDB" id="A0A9W7NF20"/>
<evidence type="ECO:0000313" key="1">
    <source>
        <dbReference type="EMBL" id="KAA0675611.1"/>
    </source>
</evidence>
<name>A0A9W7NF20_9PROT</name>
<comment type="caution">
    <text evidence="1">The sequence shown here is derived from an EMBL/GenBank/DDBJ whole genome shotgun (WGS) entry which is preliminary data.</text>
</comment>
<accession>A0A9W7NF20</accession>
<feature type="non-terminal residue" evidence="1">
    <location>
        <position position="1"/>
    </location>
</feature>
<sequence length="295" mass="29412">NDQPRITGLSGTATFGEDAIKTAARLDADGAIVLDDPDSGAYNGGTLTVTGMIAGEDHVSLPEAATAPTNPATNQIWRDGTGGVHAYDGTVWVRIGSVTTDTASTFTVTLTADATKARVEALIGSLTYRNGSDAPTLSRTLSVTLTEAGGLGSTEAATIAVTVNPENDAPRVTANSFTVTEGAATLLLDASNANIAVTEVDGVTGQTIQATVTLSTGIFSAVGGSGGTVTGTGTGTLTLTGLTLAELNARLKALTVAYPAVGGATASDWNGAITVTVVVEDLGNLGSRPATLEGD</sequence>
<feature type="non-terminal residue" evidence="1">
    <location>
        <position position="295"/>
    </location>
</feature>
<dbReference type="EMBL" id="QOKW01000091">
    <property type="protein sequence ID" value="KAA0675611.1"/>
    <property type="molecule type" value="Genomic_DNA"/>
</dbReference>
<gene>
    <name evidence="1" type="ORF">DS843_30835</name>
</gene>
<keyword evidence="2" id="KW-1185">Reference proteome</keyword>
<organism evidence="1 2">
    <name type="scientific">Roseomonas genomospecies 6</name>
    <dbReference type="NCBI Taxonomy" id="214106"/>
    <lineage>
        <taxon>Bacteria</taxon>
        <taxon>Pseudomonadati</taxon>
        <taxon>Pseudomonadota</taxon>
        <taxon>Alphaproteobacteria</taxon>
        <taxon>Acetobacterales</taxon>
        <taxon>Roseomonadaceae</taxon>
        <taxon>Roseomonas</taxon>
    </lineage>
</organism>
<protein>
    <submittedName>
        <fullName evidence="1">Uncharacterized protein</fullName>
    </submittedName>
</protein>
<evidence type="ECO:0000313" key="2">
    <source>
        <dbReference type="Proteomes" id="UP000480854"/>
    </source>
</evidence>
<proteinExistence type="predicted"/>
<dbReference type="RefSeq" id="WP_286192423.1">
    <property type="nucleotide sequence ID" value="NZ_QOKW01000091.1"/>
</dbReference>
<reference evidence="1 2" key="1">
    <citation type="submission" date="2018-07" db="EMBL/GenBank/DDBJ databases">
        <title>Genome sequence of Azospirillum sp. ATCC 49961.</title>
        <authorList>
            <person name="Sant'Anna F.H."/>
            <person name="Baldani J.I."/>
            <person name="Zilli J.E."/>
            <person name="Reis V.M."/>
            <person name="Hartmann A."/>
            <person name="Cruz L."/>
            <person name="de Souza E.M."/>
            <person name="de Oliveira Pedrosa F."/>
            <person name="Passaglia L.M.P."/>
        </authorList>
    </citation>
    <scope>NUCLEOTIDE SEQUENCE [LARGE SCALE GENOMIC DNA]</scope>
    <source>
        <strain evidence="1 2">ATCC 49961</strain>
    </source>
</reference>